<name>A0A7X2S541_9BACI</name>
<evidence type="ECO:0000256" key="1">
    <source>
        <dbReference type="ARBA" id="ARBA00022485"/>
    </source>
</evidence>
<keyword evidence="1 6" id="KW-0004">4Fe-4S</keyword>
<dbReference type="PANTHER" id="PTHR32479:SF17">
    <property type="entry name" value="GLYCOLATE OXIDASE IRON-SULFUR SUBUNIT"/>
    <property type="match status" value="1"/>
</dbReference>
<dbReference type="InterPro" id="IPR004017">
    <property type="entry name" value="Cys_rich_dom"/>
</dbReference>
<comment type="function">
    <text evidence="6">Component of a complex that catalyzes the oxidation of glycolate to glyoxylate.</text>
</comment>
<dbReference type="InterPro" id="IPR017896">
    <property type="entry name" value="4Fe4S_Fe-S-bd"/>
</dbReference>
<evidence type="ECO:0000256" key="5">
    <source>
        <dbReference type="ARBA" id="ARBA00023014"/>
    </source>
</evidence>
<dbReference type="Proteomes" id="UP000434639">
    <property type="component" value="Unassembled WGS sequence"/>
</dbReference>
<sequence length="460" mass="51083">MTTVKEQEKIQEQFKERMNEDELLNCMRCGFCLPSCPTYVESGFDEAHSPRGRIALMKGVVDGLIEPDEDVERSLDLCLGCRACEPVCPSGVNYGHLLEEARDIINQNKKHSFPVKVVRKAVFHHLFPHQNRMRNITGLLGFYQRSGLQKLARNTGVMKLFPETMATMEKVLPAVPKMKEMKNRPEYLPAEGKVSKRVAFFSGCLMDTMFLETNNATVKLLQAGGCEIVIPKSQACCGALHGHSGEKAEGKALAKRNIQAFEEIKADYIITNAGGCGAFLIEYDHLLKDEPEWHDRAKAFSAKLKDFTEVLIECRLHENVPLSLPPAAVTYQDSCHLRNVMHTSSAPRRLLNAIDGLQFREMKDADRCCGSAGIYNIVESEMSMQILDYKMEQAKSSEAAIIATANPGCLLQMQLGIEREGLTGKVKAVHLADLLYEAMEYGIQTAETSRSATTAAAAKS</sequence>
<keyword evidence="4 6" id="KW-0408">Iron</keyword>
<dbReference type="InterPro" id="IPR017900">
    <property type="entry name" value="4Fe4S_Fe_S_CS"/>
</dbReference>
<keyword evidence="2 6" id="KW-0479">Metal-binding</keyword>
<dbReference type="InterPro" id="IPR009051">
    <property type="entry name" value="Helical_ferredxn"/>
</dbReference>
<evidence type="ECO:0000256" key="3">
    <source>
        <dbReference type="ARBA" id="ARBA00022737"/>
    </source>
</evidence>
<gene>
    <name evidence="8" type="ORF">GKZ89_08200</name>
</gene>
<organism evidence="8 9">
    <name type="scientific">Metabacillus mangrovi</name>
    <dbReference type="NCBI Taxonomy" id="1491830"/>
    <lineage>
        <taxon>Bacteria</taxon>
        <taxon>Bacillati</taxon>
        <taxon>Bacillota</taxon>
        <taxon>Bacilli</taxon>
        <taxon>Bacillales</taxon>
        <taxon>Bacillaceae</taxon>
        <taxon>Metabacillus</taxon>
    </lineage>
</organism>
<evidence type="ECO:0000256" key="2">
    <source>
        <dbReference type="ARBA" id="ARBA00022723"/>
    </source>
</evidence>
<dbReference type="GO" id="GO:0051539">
    <property type="term" value="F:4 iron, 4 sulfur cluster binding"/>
    <property type="evidence" value="ECO:0007669"/>
    <property type="project" value="UniProtKB-UniRule"/>
</dbReference>
<dbReference type="PROSITE" id="PS00198">
    <property type="entry name" value="4FE4S_FER_1"/>
    <property type="match status" value="1"/>
</dbReference>
<dbReference type="EC" id="1.1.99.14" evidence="6"/>
<keyword evidence="6" id="KW-0813">Transport</keyword>
<dbReference type="PANTHER" id="PTHR32479">
    <property type="entry name" value="GLYCOLATE OXIDASE IRON-SULFUR SUBUNIT"/>
    <property type="match status" value="1"/>
</dbReference>
<dbReference type="AlphaFoldDB" id="A0A7X2S541"/>
<keyword evidence="9" id="KW-1185">Reference proteome</keyword>
<accession>A0A7X2S541</accession>
<comment type="cofactor">
    <cofactor evidence="6">
        <name>[4Fe-4S] cluster</name>
        <dbReference type="ChEBI" id="CHEBI:49883"/>
    </cofactor>
    <text evidence="6">Binds 2 [4Fe-4S] clusters.</text>
</comment>
<proteinExistence type="predicted"/>
<feature type="domain" description="4Fe-4S ferredoxin-type" evidence="7">
    <location>
        <begin position="14"/>
        <end position="46"/>
    </location>
</feature>
<dbReference type="EMBL" id="WMIB01000006">
    <property type="protein sequence ID" value="MTH53396.1"/>
    <property type="molecule type" value="Genomic_DNA"/>
</dbReference>
<dbReference type="Pfam" id="PF13183">
    <property type="entry name" value="Fer4_8"/>
    <property type="match status" value="1"/>
</dbReference>
<evidence type="ECO:0000256" key="6">
    <source>
        <dbReference type="PIRNR" id="PIRNR000139"/>
    </source>
</evidence>
<dbReference type="GO" id="GO:0046872">
    <property type="term" value="F:metal ion binding"/>
    <property type="evidence" value="ECO:0007669"/>
    <property type="project" value="UniProtKB-UniRule"/>
</dbReference>
<evidence type="ECO:0000256" key="4">
    <source>
        <dbReference type="ARBA" id="ARBA00023004"/>
    </source>
</evidence>
<evidence type="ECO:0000313" key="9">
    <source>
        <dbReference type="Proteomes" id="UP000434639"/>
    </source>
</evidence>
<dbReference type="PROSITE" id="PS51379">
    <property type="entry name" value="4FE4S_FER_2"/>
    <property type="match status" value="2"/>
</dbReference>
<keyword evidence="5 6" id="KW-0411">Iron-sulfur</keyword>
<evidence type="ECO:0000313" key="8">
    <source>
        <dbReference type="EMBL" id="MTH53396.1"/>
    </source>
</evidence>
<keyword evidence="6" id="KW-0249">Electron transport</keyword>
<dbReference type="InterPro" id="IPR012257">
    <property type="entry name" value="Glc_ox_4Fe-4S"/>
</dbReference>
<dbReference type="RefSeq" id="WP_155111930.1">
    <property type="nucleotide sequence ID" value="NZ_WMIB01000006.1"/>
</dbReference>
<comment type="catalytic activity">
    <reaction evidence="6">
        <text>glycolate + A = glyoxylate + AH2</text>
        <dbReference type="Rhea" id="RHEA:21264"/>
        <dbReference type="ChEBI" id="CHEBI:13193"/>
        <dbReference type="ChEBI" id="CHEBI:17499"/>
        <dbReference type="ChEBI" id="CHEBI:29805"/>
        <dbReference type="ChEBI" id="CHEBI:36655"/>
        <dbReference type="EC" id="1.1.99.14"/>
    </reaction>
</comment>
<protein>
    <recommendedName>
        <fullName evidence="6">Glycolate oxidase iron-sulfur subunit</fullName>
        <ecNumber evidence="6">1.1.99.14</ecNumber>
    </recommendedName>
</protein>
<feature type="domain" description="4Fe-4S ferredoxin-type" evidence="7">
    <location>
        <begin position="69"/>
        <end position="92"/>
    </location>
</feature>
<dbReference type="GO" id="GO:0019154">
    <property type="term" value="F:glycolate dehydrogenase activity"/>
    <property type="evidence" value="ECO:0007669"/>
    <property type="project" value="UniProtKB-EC"/>
</dbReference>
<keyword evidence="3" id="KW-0677">Repeat</keyword>
<evidence type="ECO:0000259" key="7">
    <source>
        <dbReference type="PROSITE" id="PS51379"/>
    </source>
</evidence>
<comment type="catalytic activity">
    <reaction evidence="6">
        <text>(R)-lactate + A = pyruvate + AH2</text>
        <dbReference type="Rhea" id="RHEA:15089"/>
        <dbReference type="ChEBI" id="CHEBI:13193"/>
        <dbReference type="ChEBI" id="CHEBI:15361"/>
        <dbReference type="ChEBI" id="CHEBI:16004"/>
        <dbReference type="ChEBI" id="CHEBI:17499"/>
    </reaction>
</comment>
<dbReference type="Gene3D" id="1.10.1060.10">
    <property type="entry name" value="Alpha-helical ferredoxin"/>
    <property type="match status" value="1"/>
</dbReference>
<dbReference type="Pfam" id="PF02754">
    <property type="entry name" value="CCG"/>
    <property type="match status" value="2"/>
</dbReference>
<dbReference type="PIRSF" id="PIRSF000139">
    <property type="entry name" value="Glc_ox_4Fe-4S"/>
    <property type="match status" value="1"/>
</dbReference>
<comment type="caution">
    <text evidence="8">The sequence shown here is derived from an EMBL/GenBank/DDBJ whole genome shotgun (WGS) entry which is preliminary data.</text>
</comment>
<dbReference type="OrthoDB" id="9770306at2"/>
<reference evidence="8 9" key="1">
    <citation type="journal article" date="2017" name="Int. J. Syst. Evol. Microbiol.">
        <title>Bacillus mangrovi sp. nov., isolated from a sediment sample from a mangrove forest.</title>
        <authorList>
            <person name="Gupta V."/>
            <person name="Singh P.K."/>
            <person name="Korpole S."/>
            <person name="Tanuku N.R.S."/>
            <person name="Pinnaka A.K."/>
        </authorList>
    </citation>
    <scope>NUCLEOTIDE SEQUENCE [LARGE SCALE GENOMIC DNA]</scope>
    <source>
        <strain evidence="8 9">KCTC 33872</strain>
    </source>
</reference>
<dbReference type="SUPFAM" id="SSF46548">
    <property type="entry name" value="alpha-helical ferredoxin"/>
    <property type="match status" value="1"/>
</dbReference>